<proteinExistence type="predicted"/>
<dbReference type="EnsemblMetazoa" id="CapteT196924">
    <property type="protein sequence ID" value="CapteP196924"/>
    <property type="gene ID" value="CapteG196924"/>
</dbReference>
<dbReference type="EMBL" id="AMQN01007533">
    <property type="status" value="NOT_ANNOTATED_CDS"/>
    <property type="molecule type" value="Genomic_DNA"/>
</dbReference>
<gene>
    <name evidence="1" type="ORF">CAPTEDRAFT_196924</name>
</gene>
<dbReference type="Proteomes" id="UP000014760">
    <property type="component" value="Unassembled WGS sequence"/>
</dbReference>
<accession>R7UQM3</accession>
<reference evidence="1 3" key="2">
    <citation type="journal article" date="2013" name="Nature">
        <title>Insights into bilaterian evolution from three spiralian genomes.</title>
        <authorList>
            <person name="Simakov O."/>
            <person name="Marletaz F."/>
            <person name="Cho S.J."/>
            <person name="Edsinger-Gonzales E."/>
            <person name="Havlak P."/>
            <person name="Hellsten U."/>
            <person name="Kuo D.H."/>
            <person name="Larsson T."/>
            <person name="Lv J."/>
            <person name="Arendt D."/>
            <person name="Savage R."/>
            <person name="Osoegawa K."/>
            <person name="de Jong P."/>
            <person name="Grimwood J."/>
            <person name="Chapman J.A."/>
            <person name="Shapiro H."/>
            <person name="Aerts A."/>
            <person name="Otillar R.P."/>
            <person name="Terry A.Y."/>
            <person name="Boore J.L."/>
            <person name="Grigoriev I.V."/>
            <person name="Lindberg D.R."/>
            <person name="Seaver E.C."/>
            <person name="Weisblat D.A."/>
            <person name="Putnam N.H."/>
            <person name="Rokhsar D.S."/>
        </authorList>
    </citation>
    <scope>NUCLEOTIDE SEQUENCE</scope>
    <source>
        <strain evidence="1 3">I ESC-2004</strain>
    </source>
</reference>
<protein>
    <submittedName>
        <fullName evidence="1 2">Uncharacterized protein</fullName>
    </submittedName>
</protein>
<evidence type="ECO:0000313" key="2">
    <source>
        <dbReference type="EnsemblMetazoa" id="CapteP196924"/>
    </source>
</evidence>
<reference evidence="2" key="3">
    <citation type="submission" date="2015-06" db="UniProtKB">
        <authorList>
            <consortium name="EnsemblMetazoa"/>
        </authorList>
    </citation>
    <scope>IDENTIFICATION</scope>
</reference>
<sequence length="142" mass="16257">MGTNKTDLCVDHLLFEGQFNMIFDTQRQKHLPLISVKTWKQGNKRKESRHDMLGIKITCLTAKGRESYQEVLDAPDRISSGSEGWLWGVRSWALVERSKSSWEQWFPTAITCALKRKTLLERGIKHIVESLCEIPSIAGLTL</sequence>
<keyword evidence="3" id="KW-1185">Reference proteome</keyword>
<dbReference type="EMBL" id="KB300862">
    <property type="protein sequence ID" value="ELU06232.1"/>
    <property type="molecule type" value="Genomic_DNA"/>
</dbReference>
<organism evidence="1">
    <name type="scientific">Capitella teleta</name>
    <name type="common">Polychaete worm</name>
    <dbReference type="NCBI Taxonomy" id="283909"/>
    <lineage>
        <taxon>Eukaryota</taxon>
        <taxon>Metazoa</taxon>
        <taxon>Spiralia</taxon>
        <taxon>Lophotrochozoa</taxon>
        <taxon>Annelida</taxon>
        <taxon>Polychaeta</taxon>
        <taxon>Sedentaria</taxon>
        <taxon>Scolecida</taxon>
        <taxon>Capitellidae</taxon>
        <taxon>Capitella</taxon>
    </lineage>
</organism>
<reference evidence="3" key="1">
    <citation type="submission" date="2012-12" db="EMBL/GenBank/DDBJ databases">
        <authorList>
            <person name="Hellsten U."/>
            <person name="Grimwood J."/>
            <person name="Chapman J.A."/>
            <person name="Shapiro H."/>
            <person name="Aerts A."/>
            <person name="Otillar R.P."/>
            <person name="Terry A.Y."/>
            <person name="Boore J.L."/>
            <person name="Simakov O."/>
            <person name="Marletaz F."/>
            <person name="Cho S.-J."/>
            <person name="Edsinger-Gonzales E."/>
            <person name="Havlak P."/>
            <person name="Kuo D.-H."/>
            <person name="Larsson T."/>
            <person name="Lv J."/>
            <person name="Arendt D."/>
            <person name="Savage R."/>
            <person name="Osoegawa K."/>
            <person name="de Jong P."/>
            <person name="Lindberg D.R."/>
            <person name="Seaver E.C."/>
            <person name="Weisblat D.A."/>
            <person name="Putnam N.H."/>
            <person name="Grigoriev I.V."/>
            <person name="Rokhsar D.S."/>
        </authorList>
    </citation>
    <scope>NUCLEOTIDE SEQUENCE</scope>
    <source>
        <strain evidence="3">I ESC-2004</strain>
    </source>
</reference>
<evidence type="ECO:0000313" key="1">
    <source>
        <dbReference type="EMBL" id="ELU06232.1"/>
    </source>
</evidence>
<dbReference type="AlphaFoldDB" id="R7UQM3"/>
<evidence type="ECO:0000313" key="3">
    <source>
        <dbReference type="Proteomes" id="UP000014760"/>
    </source>
</evidence>
<dbReference type="HOGENOM" id="CLU_1817596_0_0_1"/>
<name>R7UQM3_CAPTE</name>